<comment type="caution">
    <text evidence="2">The sequence shown here is derived from an EMBL/GenBank/DDBJ whole genome shotgun (WGS) entry which is preliminary data.</text>
</comment>
<dbReference type="Proteomes" id="UP000688137">
    <property type="component" value="Unassembled WGS sequence"/>
</dbReference>
<evidence type="ECO:0000256" key="1">
    <source>
        <dbReference type="SAM" id="SignalP"/>
    </source>
</evidence>
<keyword evidence="1" id="KW-0732">Signal</keyword>
<organism evidence="2 3">
    <name type="scientific">Paramecium primaurelia</name>
    <dbReference type="NCBI Taxonomy" id="5886"/>
    <lineage>
        <taxon>Eukaryota</taxon>
        <taxon>Sar</taxon>
        <taxon>Alveolata</taxon>
        <taxon>Ciliophora</taxon>
        <taxon>Intramacronucleata</taxon>
        <taxon>Oligohymenophorea</taxon>
        <taxon>Peniculida</taxon>
        <taxon>Parameciidae</taxon>
        <taxon>Paramecium</taxon>
    </lineage>
</organism>
<feature type="chain" id="PRO_5035948826" evidence="1">
    <location>
        <begin position="21"/>
        <end position="58"/>
    </location>
</feature>
<dbReference type="AlphaFoldDB" id="A0A8S1M2H9"/>
<gene>
    <name evidence="2" type="ORF">PPRIM_AZ9-3.1.T0500016</name>
</gene>
<accession>A0A8S1M2H9</accession>
<evidence type="ECO:0000313" key="2">
    <source>
        <dbReference type="EMBL" id="CAD8072772.1"/>
    </source>
</evidence>
<proteinExistence type="predicted"/>
<sequence>MKKPIMLILVCYLALQALETQQLDKDHQTQCPFWYQLQTQMFEYLIDFLLFWVFQGKR</sequence>
<feature type="signal peptide" evidence="1">
    <location>
        <begin position="1"/>
        <end position="20"/>
    </location>
</feature>
<dbReference type="EMBL" id="CAJJDM010000050">
    <property type="protein sequence ID" value="CAD8072772.1"/>
    <property type="molecule type" value="Genomic_DNA"/>
</dbReference>
<reference evidence="2" key="1">
    <citation type="submission" date="2021-01" db="EMBL/GenBank/DDBJ databases">
        <authorList>
            <consortium name="Genoscope - CEA"/>
            <person name="William W."/>
        </authorList>
    </citation>
    <scope>NUCLEOTIDE SEQUENCE</scope>
</reference>
<protein>
    <submittedName>
        <fullName evidence="2">Uncharacterized protein</fullName>
    </submittedName>
</protein>
<evidence type="ECO:0000313" key="3">
    <source>
        <dbReference type="Proteomes" id="UP000688137"/>
    </source>
</evidence>
<keyword evidence="3" id="KW-1185">Reference proteome</keyword>
<name>A0A8S1M2H9_PARPR</name>